<keyword evidence="5 6" id="KW-0560">Oxidoreductase</keyword>
<dbReference type="SUPFAM" id="SSF56645">
    <property type="entry name" value="Acyl-CoA dehydrogenase NM domain-like"/>
    <property type="match status" value="1"/>
</dbReference>
<evidence type="ECO:0000313" key="10">
    <source>
        <dbReference type="EMBL" id="GGG83598.1"/>
    </source>
</evidence>
<evidence type="ECO:0000313" key="11">
    <source>
        <dbReference type="Proteomes" id="UP000622860"/>
    </source>
</evidence>
<dbReference type="EMBL" id="BMFR01000016">
    <property type="protein sequence ID" value="GGG83598.1"/>
    <property type="molecule type" value="Genomic_DNA"/>
</dbReference>
<dbReference type="InterPro" id="IPR037069">
    <property type="entry name" value="AcylCoA_DH/ox_N_sf"/>
</dbReference>
<dbReference type="Gene3D" id="1.20.140.10">
    <property type="entry name" value="Butyryl-CoA Dehydrogenase, subunit A, domain 3"/>
    <property type="match status" value="1"/>
</dbReference>
<dbReference type="Gene3D" id="2.40.110.10">
    <property type="entry name" value="Butyryl-CoA Dehydrogenase, subunit A, domain 2"/>
    <property type="match status" value="1"/>
</dbReference>
<dbReference type="Pfam" id="PF02770">
    <property type="entry name" value="Acyl-CoA_dh_M"/>
    <property type="match status" value="1"/>
</dbReference>
<name>A0A917M848_9BACI</name>
<dbReference type="GO" id="GO:0050660">
    <property type="term" value="F:flavin adenine dinucleotide binding"/>
    <property type="evidence" value="ECO:0007669"/>
    <property type="project" value="InterPro"/>
</dbReference>
<comment type="cofactor">
    <cofactor evidence="1 6">
        <name>FAD</name>
        <dbReference type="ChEBI" id="CHEBI:57692"/>
    </cofactor>
</comment>
<feature type="domain" description="Acyl-CoA dehydrogenase/oxidase N-terminal" evidence="9">
    <location>
        <begin position="12"/>
        <end position="100"/>
    </location>
</feature>
<dbReference type="InterPro" id="IPR009100">
    <property type="entry name" value="AcylCoA_DH/oxidase_NM_dom_sf"/>
</dbReference>
<feature type="domain" description="Acyl-CoA oxidase/dehydrogenase middle" evidence="8">
    <location>
        <begin position="129"/>
        <end position="221"/>
    </location>
</feature>
<dbReference type="Proteomes" id="UP000622860">
    <property type="component" value="Unassembled WGS sequence"/>
</dbReference>
<evidence type="ECO:0000256" key="6">
    <source>
        <dbReference type="RuleBase" id="RU362125"/>
    </source>
</evidence>
<dbReference type="RefSeq" id="WP_188456328.1">
    <property type="nucleotide sequence ID" value="NZ_BMFR01000016.1"/>
</dbReference>
<dbReference type="PIRSF" id="PIRSF016578">
    <property type="entry name" value="HsaA"/>
    <property type="match status" value="1"/>
</dbReference>
<reference evidence="10" key="2">
    <citation type="submission" date="2020-09" db="EMBL/GenBank/DDBJ databases">
        <authorList>
            <person name="Sun Q."/>
            <person name="Zhou Y."/>
        </authorList>
    </citation>
    <scope>NUCLEOTIDE SEQUENCE</scope>
    <source>
        <strain evidence="10">CGMCC 1.12754</strain>
    </source>
</reference>
<evidence type="ECO:0000256" key="1">
    <source>
        <dbReference type="ARBA" id="ARBA00001974"/>
    </source>
</evidence>
<dbReference type="InterPro" id="IPR006091">
    <property type="entry name" value="Acyl-CoA_Oxase/DH_mid-dom"/>
</dbReference>
<evidence type="ECO:0000259" key="8">
    <source>
        <dbReference type="Pfam" id="PF02770"/>
    </source>
</evidence>
<sequence>MSNLFKPFINNERQQRLFDKADKIADLVKQRVPEAEKTATLPKENLQDLKSEDYVSLPLPNEYGGQNLSLYELILMQERLAAGDGATALSIGWHMGIVMELSEQQLWPKDKFNMIASEIVNHQKVLNRASTEPATGSPTRGGKPETNAVKDGDFYILNGRKSFTSMASSLDYFVVSAYVEDKEAVGWFLIDKDTPGISVDHTWDTLGMRGTGSDDLVLHDVKLADDLLVELASEEPRKPKGWLLHIPACYLGIAIAARNDAILFAKSYQPNSLDTTISEVPHVKQKIGEMELKLMQARHFMYRIAEKWDEKPEERDLLGPELAAVKTVATNTANEVVDLAMRIAGGRGLAKGSRFEQYYRDVRAGLHNPPMDDMVIQMLAGRALK</sequence>
<keyword evidence="4 6" id="KW-0274">FAD</keyword>
<dbReference type="GO" id="GO:0003995">
    <property type="term" value="F:acyl-CoA dehydrogenase activity"/>
    <property type="evidence" value="ECO:0007669"/>
    <property type="project" value="TreeGrafter"/>
</dbReference>
<evidence type="ECO:0000256" key="5">
    <source>
        <dbReference type="ARBA" id="ARBA00023002"/>
    </source>
</evidence>
<evidence type="ECO:0000256" key="3">
    <source>
        <dbReference type="ARBA" id="ARBA00022630"/>
    </source>
</evidence>
<dbReference type="CDD" id="cd00567">
    <property type="entry name" value="ACAD"/>
    <property type="match status" value="1"/>
</dbReference>
<accession>A0A917M848</accession>
<evidence type="ECO:0000256" key="2">
    <source>
        <dbReference type="ARBA" id="ARBA00009347"/>
    </source>
</evidence>
<comment type="similarity">
    <text evidence="2 6">Belongs to the acyl-CoA dehydrogenase family.</text>
</comment>
<dbReference type="AlphaFoldDB" id="A0A917M848"/>
<organism evidence="10 11">
    <name type="scientific">Virgibacillus oceani</name>
    <dbReference type="NCBI Taxonomy" id="1479511"/>
    <lineage>
        <taxon>Bacteria</taxon>
        <taxon>Bacillati</taxon>
        <taxon>Bacillota</taxon>
        <taxon>Bacilli</taxon>
        <taxon>Bacillales</taxon>
        <taxon>Bacillaceae</taxon>
        <taxon>Virgibacillus</taxon>
    </lineage>
</organism>
<dbReference type="InterPro" id="IPR036250">
    <property type="entry name" value="AcylCo_DH-like_C"/>
</dbReference>
<dbReference type="InterPro" id="IPR009075">
    <property type="entry name" value="AcylCo_DH/oxidase_C"/>
</dbReference>
<dbReference type="SUPFAM" id="SSF47203">
    <property type="entry name" value="Acyl-CoA dehydrogenase C-terminal domain-like"/>
    <property type="match status" value="1"/>
</dbReference>
<dbReference type="InterPro" id="IPR046373">
    <property type="entry name" value="Acyl-CoA_Oxase/DH_mid-dom_sf"/>
</dbReference>
<reference evidence="10" key="1">
    <citation type="journal article" date="2014" name="Int. J. Syst. Evol. Microbiol.">
        <title>Complete genome sequence of Corynebacterium casei LMG S-19264T (=DSM 44701T), isolated from a smear-ripened cheese.</title>
        <authorList>
            <consortium name="US DOE Joint Genome Institute (JGI-PGF)"/>
            <person name="Walter F."/>
            <person name="Albersmeier A."/>
            <person name="Kalinowski J."/>
            <person name="Ruckert C."/>
        </authorList>
    </citation>
    <scope>NUCLEOTIDE SEQUENCE</scope>
    <source>
        <strain evidence="10">CGMCC 1.12754</strain>
    </source>
</reference>
<dbReference type="PANTHER" id="PTHR43884:SF25">
    <property type="entry name" value="ACYL-COA DEHYDROGENASE YDBM-RELATED"/>
    <property type="match status" value="1"/>
</dbReference>
<dbReference type="PANTHER" id="PTHR43884">
    <property type="entry name" value="ACYL-COA DEHYDROGENASE"/>
    <property type="match status" value="1"/>
</dbReference>
<gene>
    <name evidence="10" type="primary">ydbM</name>
    <name evidence="10" type="ORF">GCM10011398_31470</name>
</gene>
<evidence type="ECO:0000259" key="9">
    <source>
        <dbReference type="Pfam" id="PF02771"/>
    </source>
</evidence>
<keyword evidence="3 6" id="KW-0285">Flavoprotein</keyword>
<dbReference type="InterPro" id="IPR013786">
    <property type="entry name" value="AcylCoA_DH/ox_N"/>
</dbReference>
<proteinExistence type="inferred from homology"/>
<keyword evidence="11" id="KW-1185">Reference proteome</keyword>
<dbReference type="Gene3D" id="1.10.540.10">
    <property type="entry name" value="Acyl-CoA dehydrogenase/oxidase, N-terminal domain"/>
    <property type="match status" value="1"/>
</dbReference>
<protein>
    <submittedName>
        <fullName evidence="10">Acyl-CoA dehydrogenase YdbM</fullName>
    </submittedName>
</protein>
<dbReference type="Pfam" id="PF02771">
    <property type="entry name" value="Acyl-CoA_dh_N"/>
    <property type="match status" value="1"/>
</dbReference>
<dbReference type="Pfam" id="PF00441">
    <property type="entry name" value="Acyl-CoA_dh_1"/>
    <property type="match status" value="1"/>
</dbReference>
<comment type="caution">
    <text evidence="10">The sequence shown here is derived from an EMBL/GenBank/DDBJ whole genome shotgun (WGS) entry which is preliminary data.</text>
</comment>
<evidence type="ECO:0000259" key="7">
    <source>
        <dbReference type="Pfam" id="PF00441"/>
    </source>
</evidence>
<evidence type="ECO:0000256" key="4">
    <source>
        <dbReference type="ARBA" id="ARBA00022827"/>
    </source>
</evidence>
<feature type="domain" description="Acyl-CoA dehydrogenase/oxidase C-terminal" evidence="7">
    <location>
        <begin position="248"/>
        <end position="364"/>
    </location>
</feature>